<dbReference type="AlphaFoldDB" id="A0A0U2WZ86"/>
<evidence type="ECO:0000313" key="2">
    <source>
        <dbReference type="Proteomes" id="UP000065261"/>
    </source>
</evidence>
<dbReference type="Pfam" id="PF14305">
    <property type="entry name" value="ATPgrasp_TupA"/>
    <property type="match status" value="1"/>
</dbReference>
<dbReference type="InterPro" id="IPR029465">
    <property type="entry name" value="ATPgrasp_TupA"/>
</dbReference>
<evidence type="ECO:0000313" key="1">
    <source>
        <dbReference type="EMBL" id="ALS31794.1"/>
    </source>
</evidence>
<reference evidence="1 2" key="1">
    <citation type="submission" date="2015-03" db="EMBL/GenBank/DDBJ databases">
        <authorList>
            <person name="Murphy D."/>
        </authorList>
    </citation>
    <scope>NUCLEOTIDE SEQUENCE [LARGE SCALE GENOMIC DNA]</scope>
    <source>
        <strain evidence="1 2">KMM 520</strain>
    </source>
</reference>
<dbReference type="Proteomes" id="UP000065261">
    <property type="component" value="Chromosome I"/>
</dbReference>
<dbReference type="OrthoDB" id="9791827at2"/>
<organism evidence="1">
    <name type="scientific">Pseudoalteromonas translucida KMM 520</name>
    <dbReference type="NCBI Taxonomy" id="1315283"/>
    <lineage>
        <taxon>Bacteria</taxon>
        <taxon>Pseudomonadati</taxon>
        <taxon>Pseudomonadota</taxon>
        <taxon>Gammaproteobacteria</taxon>
        <taxon>Alteromonadales</taxon>
        <taxon>Pseudoalteromonadaceae</taxon>
        <taxon>Pseudoalteromonas</taxon>
    </lineage>
</organism>
<dbReference type="RefSeq" id="WP_058372480.1">
    <property type="nucleotide sequence ID" value="NZ_CP011034.1"/>
</dbReference>
<name>A0A0U2WZ86_9GAMM</name>
<dbReference type="KEGG" id="ptn:PTRA_a0436"/>
<accession>A0A0U2WZ86</accession>
<dbReference type="PATRIC" id="fig|1315283.4.peg.388"/>
<protein>
    <submittedName>
        <fullName evidence="1">Uncharacterized protein</fullName>
    </submittedName>
</protein>
<sequence>MIKIAKKVKGHLTQKFPKLMTRVDIFYRHGYWPNFKTPRSFNEKIALRKLNPLPIYTELSDKYLVRKFVEKTIGPEYLIPLYKVVDRLCLEDLRDLPSNYVIKSNHASGSEHITIVNEESKLNKIDIVNKFKNSLLQPYGLNSAELHYKEIKRKVIIEKFISDNGKVPVDYKFHVFNKKGKTKWFLQIDIDRQINHKRVLLDDELKQVEFDIQHKSFAWEPIYNKEIFQMAELAKKLSSNFNYCRVDFYLVNGDIFFGEMTFTHGGGCEVFYPKAADFIFGDHWDYNG</sequence>
<dbReference type="EMBL" id="CP011034">
    <property type="protein sequence ID" value="ALS31794.1"/>
    <property type="molecule type" value="Genomic_DNA"/>
</dbReference>
<gene>
    <name evidence="1" type="ORF">PTRA_a0436</name>
</gene>
<proteinExistence type="predicted"/>
<dbReference type="SUPFAM" id="SSF56059">
    <property type="entry name" value="Glutathione synthetase ATP-binding domain-like"/>
    <property type="match status" value="1"/>
</dbReference>